<keyword evidence="2" id="KW-1185">Reference proteome</keyword>
<proteinExistence type="predicted"/>
<dbReference type="OrthoDB" id="7699053at2759"/>
<accession>A0A2A3EUF9</accession>
<gene>
    <name evidence="1" type="ORF">APICC_07396</name>
</gene>
<evidence type="ECO:0000313" key="2">
    <source>
        <dbReference type="Proteomes" id="UP000242457"/>
    </source>
</evidence>
<dbReference type="Proteomes" id="UP000242457">
    <property type="component" value="Unassembled WGS sequence"/>
</dbReference>
<organism evidence="1 2">
    <name type="scientific">Apis cerana cerana</name>
    <name type="common">Oriental honeybee</name>
    <dbReference type="NCBI Taxonomy" id="94128"/>
    <lineage>
        <taxon>Eukaryota</taxon>
        <taxon>Metazoa</taxon>
        <taxon>Ecdysozoa</taxon>
        <taxon>Arthropoda</taxon>
        <taxon>Hexapoda</taxon>
        <taxon>Insecta</taxon>
        <taxon>Pterygota</taxon>
        <taxon>Neoptera</taxon>
        <taxon>Endopterygota</taxon>
        <taxon>Hymenoptera</taxon>
        <taxon>Apocrita</taxon>
        <taxon>Aculeata</taxon>
        <taxon>Apoidea</taxon>
        <taxon>Anthophila</taxon>
        <taxon>Apidae</taxon>
        <taxon>Apis</taxon>
    </lineage>
</organism>
<dbReference type="EMBL" id="KZ288186">
    <property type="protein sequence ID" value="PBC34846.1"/>
    <property type="molecule type" value="Genomic_DNA"/>
</dbReference>
<reference evidence="1 2" key="1">
    <citation type="submission" date="2014-07" db="EMBL/GenBank/DDBJ databases">
        <title>Genomic and transcriptomic analysis on Apis cerana provide comprehensive insights into honey bee biology.</title>
        <authorList>
            <person name="Diao Q."/>
            <person name="Sun L."/>
            <person name="Zheng H."/>
            <person name="Zheng H."/>
            <person name="Xu S."/>
            <person name="Wang S."/>
            <person name="Zeng Z."/>
            <person name="Hu F."/>
            <person name="Su S."/>
            <person name="Wu J."/>
        </authorList>
    </citation>
    <scope>NUCLEOTIDE SEQUENCE [LARGE SCALE GENOMIC DNA]</scope>
    <source>
        <tissue evidence="1">Pupae without intestine</tissue>
    </source>
</reference>
<dbReference type="AlphaFoldDB" id="A0A2A3EUF9"/>
<sequence>MIFSLVTQISRVIVFYSLDVLSDQLPYINAGIVTLFKQYNYILNEDKVKLYNLIYSTVFRIIITVLKPQLRELLNDIVSDRLIERSKEESEILEMYSRRTTALCALYKGYE</sequence>
<keyword evidence="1" id="KW-0675">Receptor</keyword>
<name>A0A2A3EUF9_APICC</name>
<evidence type="ECO:0000313" key="1">
    <source>
        <dbReference type="EMBL" id="PBC34846.1"/>
    </source>
</evidence>
<protein>
    <submittedName>
        <fullName evidence="1">Odorant receptor</fullName>
    </submittedName>
</protein>